<evidence type="ECO:0000313" key="2">
    <source>
        <dbReference type="Proteomes" id="UP001523566"/>
    </source>
</evidence>
<dbReference type="EMBL" id="JAMZFW010000024">
    <property type="protein sequence ID" value="MCP1103379.1"/>
    <property type="molecule type" value="Genomic_DNA"/>
</dbReference>
<gene>
    <name evidence="1" type="ORF">NK125_13305</name>
</gene>
<evidence type="ECO:0008006" key="3">
    <source>
        <dbReference type="Google" id="ProtNLM"/>
    </source>
</evidence>
<dbReference type="Proteomes" id="UP001523566">
    <property type="component" value="Unassembled WGS sequence"/>
</dbReference>
<name>A0ABT1EC22_9FIRM</name>
<keyword evidence="2" id="KW-1185">Reference proteome</keyword>
<sequence>MKTLIIFYSYTGKTRELAQTLATKESADIIELKDQKRPSTIGAYVVGSLSAMRQKQAKLQPFQADFSAYEKIIIAMPLWAGFPAPAFNNIIPALPSGKQIEIIITSGSGNSGDTQKRVQTMLSEKSCTLVGFRDVTHISRS</sequence>
<dbReference type="PANTHER" id="PTHR39201:SF1">
    <property type="entry name" value="FLAVODOXIN-LIKE DOMAIN-CONTAINING PROTEIN"/>
    <property type="match status" value="1"/>
</dbReference>
<comment type="caution">
    <text evidence="1">The sequence shown here is derived from an EMBL/GenBank/DDBJ whole genome shotgun (WGS) entry which is preliminary data.</text>
</comment>
<dbReference type="PROSITE" id="PS00201">
    <property type="entry name" value="FLAVODOXIN"/>
    <property type="match status" value="1"/>
</dbReference>
<dbReference type="InterPro" id="IPR001226">
    <property type="entry name" value="Flavodoxin_CS"/>
</dbReference>
<proteinExistence type="predicted"/>
<organism evidence="1 2">
    <name type="scientific">Aequitasia blattaphilus</name>
    <dbReference type="NCBI Taxonomy" id="2949332"/>
    <lineage>
        <taxon>Bacteria</taxon>
        <taxon>Bacillati</taxon>
        <taxon>Bacillota</taxon>
        <taxon>Clostridia</taxon>
        <taxon>Lachnospirales</taxon>
        <taxon>Lachnospiraceae</taxon>
        <taxon>Aequitasia</taxon>
    </lineage>
</organism>
<dbReference type="InterPro" id="IPR029039">
    <property type="entry name" value="Flavoprotein-like_sf"/>
</dbReference>
<dbReference type="Gene3D" id="3.40.50.360">
    <property type="match status" value="1"/>
</dbReference>
<dbReference type="PANTHER" id="PTHR39201">
    <property type="entry name" value="EXPORTED PROTEIN-RELATED"/>
    <property type="match status" value="1"/>
</dbReference>
<evidence type="ECO:0000313" key="1">
    <source>
        <dbReference type="EMBL" id="MCP1103379.1"/>
    </source>
</evidence>
<dbReference type="RefSeq" id="WP_262067152.1">
    <property type="nucleotide sequence ID" value="NZ_JAMXOD010000024.1"/>
</dbReference>
<dbReference type="SUPFAM" id="SSF52218">
    <property type="entry name" value="Flavoproteins"/>
    <property type="match status" value="1"/>
</dbReference>
<protein>
    <recommendedName>
        <fullName evidence="3">Flavodoxin-like domain-containing protein</fullName>
    </recommendedName>
</protein>
<reference evidence="1 2" key="1">
    <citation type="journal article" date="2022" name="Genome Biol. Evol.">
        <title>Host diet, physiology and behaviors set the stage for Lachnospiraceae cladogenesis.</title>
        <authorList>
            <person name="Vera-Ponce De Leon A."/>
            <person name="Schneider M."/>
            <person name="Jahnes B.C."/>
            <person name="Sadowski V."/>
            <person name="Camuy-Velez L.A."/>
            <person name="Duan J."/>
            <person name="Sabree Z.L."/>
        </authorList>
    </citation>
    <scope>NUCLEOTIDE SEQUENCE [LARGE SCALE GENOMIC DNA]</scope>
    <source>
        <strain evidence="1 2">PAL113</strain>
    </source>
</reference>
<accession>A0ABT1EC22</accession>